<reference evidence="1" key="1">
    <citation type="journal article" date="2014" name="Front. Microbiol.">
        <title>High frequency of phylogenetically diverse reductive dehalogenase-homologous genes in deep subseafloor sedimentary metagenomes.</title>
        <authorList>
            <person name="Kawai M."/>
            <person name="Futagami T."/>
            <person name="Toyoda A."/>
            <person name="Takaki Y."/>
            <person name="Nishi S."/>
            <person name="Hori S."/>
            <person name="Arai W."/>
            <person name="Tsubouchi T."/>
            <person name="Morono Y."/>
            <person name="Uchiyama I."/>
            <person name="Ito T."/>
            <person name="Fujiyama A."/>
            <person name="Inagaki F."/>
            <person name="Takami H."/>
        </authorList>
    </citation>
    <scope>NUCLEOTIDE SEQUENCE</scope>
    <source>
        <strain evidence="1">Expedition CK06-06</strain>
    </source>
</reference>
<protein>
    <submittedName>
        <fullName evidence="1">Uncharacterized protein</fullName>
    </submittedName>
</protein>
<name>X0XMP8_9ZZZZ</name>
<dbReference type="InterPro" id="IPR011032">
    <property type="entry name" value="GroES-like_sf"/>
</dbReference>
<evidence type="ECO:0000313" key="1">
    <source>
        <dbReference type="EMBL" id="GAG26246.1"/>
    </source>
</evidence>
<dbReference type="EMBL" id="BARS01032170">
    <property type="protein sequence ID" value="GAG26246.1"/>
    <property type="molecule type" value="Genomic_DNA"/>
</dbReference>
<proteinExistence type="predicted"/>
<dbReference type="SUPFAM" id="SSF50129">
    <property type="entry name" value="GroES-like"/>
    <property type="match status" value="1"/>
</dbReference>
<comment type="caution">
    <text evidence="1">The sequence shown here is derived from an EMBL/GenBank/DDBJ whole genome shotgun (WGS) entry which is preliminary data.</text>
</comment>
<accession>X0XMP8</accession>
<sequence>MRALRFTEFGDPGVLHVTDLPDPTGTAREAVIRIEAASVNPSD</sequence>
<feature type="non-terminal residue" evidence="1">
    <location>
        <position position="43"/>
    </location>
</feature>
<dbReference type="Gene3D" id="3.90.180.10">
    <property type="entry name" value="Medium-chain alcohol dehydrogenases, catalytic domain"/>
    <property type="match status" value="1"/>
</dbReference>
<gene>
    <name evidence="1" type="ORF">S01H1_49959</name>
</gene>
<dbReference type="AlphaFoldDB" id="X0XMP8"/>
<organism evidence="1">
    <name type="scientific">marine sediment metagenome</name>
    <dbReference type="NCBI Taxonomy" id="412755"/>
    <lineage>
        <taxon>unclassified sequences</taxon>
        <taxon>metagenomes</taxon>
        <taxon>ecological metagenomes</taxon>
    </lineage>
</organism>